<reference evidence="1" key="1">
    <citation type="journal article" date="2019" name="bioRxiv">
        <title>The Genome of the Zebra Mussel, Dreissena polymorpha: A Resource for Invasive Species Research.</title>
        <authorList>
            <person name="McCartney M.A."/>
            <person name="Auch B."/>
            <person name="Kono T."/>
            <person name="Mallez S."/>
            <person name="Zhang Y."/>
            <person name="Obille A."/>
            <person name="Becker A."/>
            <person name="Abrahante J.E."/>
            <person name="Garbe J."/>
            <person name="Badalamenti J.P."/>
            <person name="Herman A."/>
            <person name="Mangelson H."/>
            <person name="Liachko I."/>
            <person name="Sullivan S."/>
            <person name="Sone E.D."/>
            <person name="Koren S."/>
            <person name="Silverstein K.A.T."/>
            <person name="Beckman K.B."/>
            <person name="Gohl D.M."/>
        </authorList>
    </citation>
    <scope>NUCLEOTIDE SEQUENCE</scope>
    <source>
        <strain evidence="1">Duluth1</strain>
        <tissue evidence="1">Whole animal</tissue>
    </source>
</reference>
<gene>
    <name evidence="1" type="ORF">DPMN_191045</name>
</gene>
<protein>
    <submittedName>
        <fullName evidence="1">Uncharacterized protein</fullName>
    </submittedName>
</protein>
<evidence type="ECO:0000313" key="2">
    <source>
        <dbReference type="Proteomes" id="UP000828390"/>
    </source>
</evidence>
<organism evidence="1 2">
    <name type="scientific">Dreissena polymorpha</name>
    <name type="common">Zebra mussel</name>
    <name type="synonym">Mytilus polymorpha</name>
    <dbReference type="NCBI Taxonomy" id="45954"/>
    <lineage>
        <taxon>Eukaryota</taxon>
        <taxon>Metazoa</taxon>
        <taxon>Spiralia</taxon>
        <taxon>Lophotrochozoa</taxon>
        <taxon>Mollusca</taxon>
        <taxon>Bivalvia</taxon>
        <taxon>Autobranchia</taxon>
        <taxon>Heteroconchia</taxon>
        <taxon>Euheterodonta</taxon>
        <taxon>Imparidentia</taxon>
        <taxon>Neoheterodontei</taxon>
        <taxon>Myida</taxon>
        <taxon>Dreissenoidea</taxon>
        <taxon>Dreissenidae</taxon>
        <taxon>Dreissena</taxon>
    </lineage>
</organism>
<evidence type="ECO:0000313" key="1">
    <source>
        <dbReference type="EMBL" id="KAH3691867.1"/>
    </source>
</evidence>
<dbReference type="Proteomes" id="UP000828390">
    <property type="component" value="Unassembled WGS sequence"/>
</dbReference>
<accession>A0A9D3Y1F4</accession>
<comment type="caution">
    <text evidence="1">The sequence shown here is derived from an EMBL/GenBank/DDBJ whole genome shotgun (WGS) entry which is preliminary data.</text>
</comment>
<name>A0A9D3Y1F4_DREPO</name>
<dbReference type="EMBL" id="JAIWYP010000029">
    <property type="protein sequence ID" value="KAH3691867.1"/>
    <property type="molecule type" value="Genomic_DNA"/>
</dbReference>
<reference evidence="1" key="2">
    <citation type="submission" date="2020-11" db="EMBL/GenBank/DDBJ databases">
        <authorList>
            <person name="McCartney M.A."/>
            <person name="Auch B."/>
            <person name="Kono T."/>
            <person name="Mallez S."/>
            <person name="Becker A."/>
            <person name="Gohl D.M."/>
            <person name="Silverstein K.A.T."/>
            <person name="Koren S."/>
            <person name="Bechman K.B."/>
            <person name="Herman A."/>
            <person name="Abrahante J.E."/>
            <person name="Garbe J."/>
        </authorList>
    </citation>
    <scope>NUCLEOTIDE SEQUENCE</scope>
    <source>
        <strain evidence="1">Duluth1</strain>
        <tissue evidence="1">Whole animal</tissue>
    </source>
</reference>
<keyword evidence="2" id="KW-1185">Reference proteome</keyword>
<proteinExistence type="predicted"/>
<sequence length="100" mass="11011">MQAGFDLNTSTGTIPMQDYAQETLAGGDRRAGQKNSWMVNVMSYSWQPTNNLIGGGSMFCRLSSPLTTRPVKEKMTAYSHLRNTVPPTGGHVFQQTKTIL</sequence>
<dbReference type="AlphaFoldDB" id="A0A9D3Y1F4"/>